<dbReference type="Gene3D" id="3.30.420.40">
    <property type="match status" value="2"/>
</dbReference>
<dbReference type="RefSeq" id="WP_073195656.1">
    <property type="nucleotide sequence ID" value="NZ_FQXO01000016.1"/>
</dbReference>
<sequence>MGYIIGIDGGGTKTLGYIGDTDGNILGVFSSGAANYFSIGIDKVKANLEHVIQSLCKKVQIDKKDLTLISLGLAGVDREQDRKIIMNMISQIGINCKIILNNDAKTALVGAHGQEKGIILISGTGSICYGIDSNGRIKRAGGWGHIIDDEGSAYDIAIKGLKSVIKAFDGRGQKTLLKEKILKYLHLYSVEELIQFIYSKETTKDHIAKIAPIVMQSSVEGDNVSKHIMNEAIQSLIDMVIVVINDLDFNEERVELALTGGVFNNSEIIKQQFIDKVTVQLQNLNLHRPLFDGAVGSMLIGWRSLNINYDIKRLKENLKEVVDYEQRSINENKAGVQDF</sequence>
<feature type="domain" description="ATPase BadF/BadG/BcrA/BcrD type" evidence="1">
    <location>
        <begin position="5"/>
        <end position="301"/>
    </location>
</feature>
<dbReference type="InterPro" id="IPR052519">
    <property type="entry name" value="Euk-type_GlcNAc_Kinase"/>
</dbReference>
<dbReference type="CDD" id="cd24007">
    <property type="entry name" value="ASKHA_NBD_eukNAGK-like"/>
    <property type="match status" value="1"/>
</dbReference>
<dbReference type="OrthoDB" id="9772633at2"/>
<dbReference type="Pfam" id="PF01869">
    <property type="entry name" value="BcrAD_BadFG"/>
    <property type="match status" value="1"/>
</dbReference>
<gene>
    <name evidence="2" type="ORF">SAMN02745135_00789</name>
</gene>
<name>A0A1M5SYC4_9FIRM</name>
<dbReference type="AlphaFoldDB" id="A0A1M5SYC4"/>
<evidence type="ECO:0000313" key="3">
    <source>
        <dbReference type="Proteomes" id="UP000183967"/>
    </source>
</evidence>
<protein>
    <submittedName>
        <fullName evidence="2">BadF-type ATPase</fullName>
    </submittedName>
</protein>
<dbReference type="PANTHER" id="PTHR43190">
    <property type="entry name" value="N-ACETYL-D-GLUCOSAMINE KINASE"/>
    <property type="match status" value="1"/>
</dbReference>
<organism evidence="2 3">
    <name type="scientific">Caloranaerobacter azorensis DSM 13643</name>
    <dbReference type="NCBI Taxonomy" id="1121264"/>
    <lineage>
        <taxon>Bacteria</taxon>
        <taxon>Bacillati</taxon>
        <taxon>Bacillota</taxon>
        <taxon>Tissierellia</taxon>
        <taxon>Tissierellales</taxon>
        <taxon>Thermohalobacteraceae</taxon>
        <taxon>Caloranaerobacter</taxon>
    </lineage>
</organism>
<evidence type="ECO:0000259" key="1">
    <source>
        <dbReference type="Pfam" id="PF01869"/>
    </source>
</evidence>
<keyword evidence="3" id="KW-1185">Reference proteome</keyword>
<reference evidence="3" key="1">
    <citation type="submission" date="2016-11" db="EMBL/GenBank/DDBJ databases">
        <authorList>
            <person name="Varghese N."/>
            <person name="Submissions S."/>
        </authorList>
    </citation>
    <scope>NUCLEOTIDE SEQUENCE [LARGE SCALE GENOMIC DNA]</scope>
    <source>
        <strain evidence="3">DSM 13643</strain>
    </source>
</reference>
<dbReference type="InterPro" id="IPR043129">
    <property type="entry name" value="ATPase_NBD"/>
</dbReference>
<proteinExistence type="predicted"/>
<dbReference type="InterPro" id="IPR002731">
    <property type="entry name" value="ATPase_BadF"/>
</dbReference>
<dbReference type="SUPFAM" id="SSF53067">
    <property type="entry name" value="Actin-like ATPase domain"/>
    <property type="match status" value="2"/>
</dbReference>
<dbReference type="EMBL" id="FQXO01000016">
    <property type="protein sequence ID" value="SHH43527.1"/>
    <property type="molecule type" value="Genomic_DNA"/>
</dbReference>
<accession>A0A1M5SYC4</accession>
<evidence type="ECO:0000313" key="2">
    <source>
        <dbReference type="EMBL" id="SHH43527.1"/>
    </source>
</evidence>
<dbReference type="Proteomes" id="UP000183967">
    <property type="component" value="Unassembled WGS sequence"/>
</dbReference>
<dbReference type="PANTHER" id="PTHR43190:SF3">
    <property type="entry name" value="N-ACETYL-D-GLUCOSAMINE KINASE"/>
    <property type="match status" value="1"/>
</dbReference>